<keyword evidence="3" id="KW-1185">Reference proteome</keyword>
<reference evidence="2 3" key="1">
    <citation type="submission" date="2024-02" db="EMBL/GenBank/DDBJ databases">
        <authorList>
            <person name="Chen Y."/>
            <person name="Shah S."/>
            <person name="Dougan E. K."/>
            <person name="Thang M."/>
            <person name="Chan C."/>
        </authorList>
    </citation>
    <scope>NUCLEOTIDE SEQUENCE [LARGE SCALE GENOMIC DNA]</scope>
</reference>
<name>A0ABP0N5T5_9DINO</name>
<dbReference type="SUPFAM" id="SSF56672">
    <property type="entry name" value="DNA/RNA polymerases"/>
    <property type="match status" value="1"/>
</dbReference>
<organism evidence="2 3">
    <name type="scientific">Durusdinium trenchii</name>
    <dbReference type="NCBI Taxonomy" id="1381693"/>
    <lineage>
        <taxon>Eukaryota</taxon>
        <taxon>Sar</taxon>
        <taxon>Alveolata</taxon>
        <taxon>Dinophyceae</taxon>
        <taxon>Suessiales</taxon>
        <taxon>Symbiodiniaceae</taxon>
        <taxon>Durusdinium</taxon>
    </lineage>
</organism>
<dbReference type="PANTHER" id="PTHR33050">
    <property type="entry name" value="REVERSE TRANSCRIPTASE DOMAIN-CONTAINING PROTEIN"/>
    <property type="match status" value="1"/>
</dbReference>
<feature type="compositionally biased region" description="Gly residues" evidence="1">
    <location>
        <begin position="88"/>
        <end position="99"/>
    </location>
</feature>
<feature type="region of interest" description="Disordered" evidence="1">
    <location>
        <begin position="87"/>
        <end position="122"/>
    </location>
</feature>
<protein>
    <submittedName>
        <fullName evidence="2">Uncharacterized protein</fullName>
    </submittedName>
</protein>
<dbReference type="InterPro" id="IPR043502">
    <property type="entry name" value="DNA/RNA_pol_sf"/>
</dbReference>
<proteinExistence type="predicted"/>
<dbReference type="PANTHER" id="PTHR33050:SF7">
    <property type="entry name" value="RIBONUCLEASE H"/>
    <property type="match status" value="1"/>
</dbReference>
<dbReference type="Proteomes" id="UP001642484">
    <property type="component" value="Unassembled WGS sequence"/>
</dbReference>
<evidence type="ECO:0000313" key="2">
    <source>
        <dbReference type="EMBL" id="CAK9059143.1"/>
    </source>
</evidence>
<evidence type="ECO:0000256" key="1">
    <source>
        <dbReference type="SAM" id="MobiDB-lite"/>
    </source>
</evidence>
<dbReference type="InterPro" id="IPR052055">
    <property type="entry name" value="Hepadnavirus_pol/RT"/>
</dbReference>
<dbReference type="EMBL" id="CAXAMN010021396">
    <property type="protein sequence ID" value="CAK9059143.1"/>
    <property type="molecule type" value="Genomic_DNA"/>
</dbReference>
<comment type="caution">
    <text evidence="2">The sequence shown here is derived from an EMBL/GenBank/DDBJ whole genome shotgun (WGS) entry which is preliminary data.</text>
</comment>
<gene>
    <name evidence="2" type="ORF">CCMP2556_LOCUS29144</name>
</gene>
<sequence>MDVYRTMLDRVRIPVTRPAGATTDPPPRAATAVEVIQLAVMWRVARLAFSLPDIDILAPYPAGGSGRKMTREAAESVMLDKDMVKITSGGGAGVQGEPGQGQSRNARKRRAEKQRQDEEEEIGCSVWSEDDEAELTVVHDNDYSLNSSQCEEVDVQQQATDQQLPRRFRFGEFFAGMGGLSTAMMFVLESWISLGSIERMDAYEDSWNILNDGDFAKSKELCQTGLDHGHFAPPCRTLTEARRTDEHGAVAIMRSPMWPEGWGHPDAIEANEIVTRMVVLCLLLHNSGKTFAIENPFNSFLWLLKDMQKLMKLRTAELVLLHQCCYGAQTMKPTGLLTTAPWMKMVRSLCHEVRAHRHLTEGLVGKVWSYLDERVVWRSSLAAEYPCGLCMAWAEALKKWLFSDEGIHWMRRNSLILVGKWGNQLVRADLVEKQANEHKPVASLASVRSEENNKCIGGLRSARASVMKSRSLRKLGKRVRKLFESKRDDRVLAMWEENVQNGLPEEWINENRYALAQEFGVQINVGGGFQSSLWKALLVEAEDCEAQYLPAWMAEGFPLGIHKPITPSGAFPLVEGDTSAVEASRAEGRVMHDLDGSHSNYISFEEAGMKGQDILDDMVRKGRAVCYYSWDDVVKTLGPEARLTKLGCIVKLRPDHTEKVRIIVDSRRSGVNGLTSIHERVVLPRVTDITSTWYRLTRSHEGSKVIEMMTADFKDAFNMLQLADAEKPMVIVKGMDGEQGQPRYYAFQVVVFGLAPGPLLWGRVAAAAMRLAQALMLPDEAEVATFVDDPLILAAGATKRERTWSFAKFVVLWLVLGLELSWPKAHRGFEVDWIGFSLSISNKQGAWAIQVQLMEAKKEKLKAVVDDLISHKGVLPLAKLQLAVGILGWITSSMPMARPFVAMIWAAILQHDRPKASTTRVRKGLVFVKQVRHALQWLQSLLCEFDARHGGLKRTVRWRPFAPVVVIQTDACPTGLGGFIMVHNKIVAYWFDKVTNEDQEVLGVVYGDPSFQSELELLAVLVSLRVFKRWLSTDSGPAGILLKTDNTATLQAAMELRGKSVLMAQLASEVALEIEAIQVPYLWGQHVAGILNDIADKLSRMHEHSAVPAELSDAECVTGPLRTVDFYKSWQLTR</sequence>
<evidence type="ECO:0000313" key="3">
    <source>
        <dbReference type="Proteomes" id="UP001642484"/>
    </source>
</evidence>
<accession>A0ABP0N5T5</accession>